<dbReference type="PANTHER" id="PTHR33180:SF31">
    <property type="entry name" value="POLYPROTEIN PROTEIN"/>
    <property type="match status" value="1"/>
</dbReference>
<feature type="region of interest" description="Disordered" evidence="1">
    <location>
        <begin position="373"/>
        <end position="394"/>
    </location>
</feature>
<dbReference type="Gramene" id="PGSC0003DMT400092549">
    <property type="protein sequence ID" value="PGSC0003DMT400092549"/>
    <property type="gene ID" value="PGSC0003DMG400042120"/>
</dbReference>
<feature type="region of interest" description="Disordered" evidence="1">
    <location>
        <begin position="136"/>
        <end position="168"/>
    </location>
</feature>
<dbReference type="InterPro" id="IPR046796">
    <property type="entry name" value="Transposase_32_dom"/>
</dbReference>
<feature type="domain" description="Putative plant transposon protein" evidence="2">
    <location>
        <begin position="4"/>
        <end position="131"/>
    </location>
</feature>
<feature type="compositionally biased region" description="Polar residues" evidence="1">
    <location>
        <begin position="373"/>
        <end position="382"/>
    </location>
</feature>
<dbReference type="Proteomes" id="UP000011115">
    <property type="component" value="Unassembled WGS sequence"/>
</dbReference>
<evidence type="ECO:0000256" key="1">
    <source>
        <dbReference type="SAM" id="MobiDB-lite"/>
    </source>
</evidence>
<dbReference type="EnsemblPlants" id="PGSC0003DMT400092549">
    <property type="protein sequence ID" value="PGSC0003DMT400092549"/>
    <property type="gene ID" value="PGSC0003DMG400042120"/>
</dbReference>
<protein>
    <recommendedName>
        <fullName evidence="2">Putative plant transposon protein domain-containing protein</fullName>
    </recommendedName>
</protein>
<evidence type="ECO:0000313" key="4">
    <source>
        <dbReference type="Proteomes" id="UP000011115"/>
    </source>
</evidence>
<reference evidence="4" key="1">
    <citation type="journal article" date="2011" name="Nature">
        <title>Genome sequence and analysis of the tuber crop potato.</title>
        <authorList>
            <consortium name="The Potato Genome Sequencing Consortium"/>
        </authorList>
    </citation>
    <scope>NUCLEOTIDE SEQUENCE [LARGE SCALE GENOMIC DNA]</scope>
    <source>
        <strain evidence="4">cv. DM1-3 516 R44</strain>
    </source>
</reference>
<dbReference type="PaxDb" id="4113-PGSC0003DMT400092549"/>
<dbReference type="PANTHER" id="PTHR33180">
    <property type="entry name" value="PHOTOSYSTEM II CP43 REACTION CENTER PROTEIN"/>
    <property type="match status" value="1"/>
</dbReference>
<dbReference type="Pfam" id="PF20167">
    <property type="entry name" value="Transposase_32"/>
    <property type="match status" value="1"/>
</dbReference>
<name>M1DQ16_SOLTU</name>
<dbReference type="InParanoid" id="M1DQ16"/>
<feature type="region of interest" description="Disordered" evidence="1">
    <location>
        <begin position="187"/>
        <end position="210"/>
    </location>
</feature>
<feature type="compositionally biased region" description="Basic and acidic residues" evidence="1">
    <location>
        <begin position="147"/>
        <end position="164"/>
    </location>
</feature>
<evidence type="ECO:0000313" key="3">
    <source>
        <dbReference type="EnsemblPlants" id="PGSC0003DMT400092549"/>
    </source>
</evidence>
<reference evidence="3" key="2">
    <citation type="submission" date="2015-06" db="UniProtKB">
        <authorList>
            <consortium name="EnsemblPlants"/>
        </authorList>
    </citation>
    <scope>IDENTIFICATION</scope>
    <source>
        <strain evidence="3">DM1-3 516 R44</strain>
    </source>
</reference>
<dbReference type="AlphaFoldDB" id="M1DQ16"/>
<evidence type="ECO:0000259" key="2">
    <source>
        <dbReference type="Pfam" id="PF20167"/>
    </source>
</evidence>
<accession>M1DQ16</accession>
<organism evidence="3 4">
    <name type="scientific">Solanum tuberosum</name>
    <name type="common">Potato</name>
    <dbReference type="NCBI Taxonomy" id="4113"/>
    <lineage>
        <taxon>Eukaryota</taxon>
        <taxon>Viridiplantae</taxon>
        <taxon>Streptophyta</taxon>
        <taxon>Embryophyta</taxon>
        <taxon>Tracheophyta</taxon>
        <taxon>Spermatophyta</taxon>
        <taxon>Magnoliopsida</taxon>
        <taxon>eudicotyledons</taxon>
        <taxon>Gunneridae</taxon>
        <taxon>Pentapetalae</taxon>
        <taxon>asterids</taxon>
        <taxon>lamiids</taxon>
        <taxon>Solanales</taxon>
        <taxon>Solanaceae</taxon>
        <taxon>Solanoideae</taxon>
        <taxon>Solaneae</taxon>
        <taxon>Solanum</taxon>
    </lineage>
</organism>
<sequence length="394" mass="43498">MGPKFYTTYGNLVLKSKKKANKFRPVKLIMVRGKEVRCNIEYINTVLGRGFGATVVYEGFLVTQSLDDLKIWLAPLISDTTPSLPWVDHISEEHQPGLLIEQEIVMRAKQRQTSLPFPILIREFYRRVGVPWDDTRDNEVAPSSSSDIRRIKAEYTREEADRRRAAPAYTSPEVDVNCIPVEASLPTSAFGPSGTSTPSSSSHAPGASTSSQQAKITLVMILKMGHLAHSVDVRATRLEATVPWMIKSPIFVALTPLRTSIYTLTMRFVPYERRQGETSDVTALKAEVADDVDAPETSKIPPVSTRDVHRDGTIVNKSDAETNEEQIHLSDGEVYDDLVDLEDSMFENACQTSLRDTTMDGSSGARAFEVTLSTETQAQSDAPGTDARTDGATV</sequence>
<dbReference type="HOGENOM" id="CLU_029307_2_3_1"/>
<proteinExistence type="predicted"/>
<keyword evidence="4" id="KW-1185">Reference proteome</keyword>